<feature type="transmembrane region" description="Helical" evidence="12">
    <location>
        <begin position="42"/>
        <end position="62"/>
    </location>
</feature>
<keyword evidence="4 12" id="KW-0813">Transport</keyword>
<gene>
    <name evidence="12" type="primary">flhB</name>
    <name evidence="13" type="ORF">M670_00917</name>
</gene>
<evidence type="ECO:0000313" key="14">
    <source>
        <dbReference type="Proteomes" id="UP000027936"/>
    </source>
</evidence>
<comment type="similarity">
    <text evidence="2 12">Belongs to the type III secretion exporter family.</text>
</comment>
<keyword evidence="13" id="KW-0966">Cell projection</keyword>
<evidence type="ECO:0000313" key="13">
    <source>
        <dbReference type="EMBL" id="KEF39893.1"/>
    </source>
</evidence>
<reference evidence="13 14" key="1">
    <citation type="submission" date="2014-04" db="EMBL/GenBank/DDBJ databases">
        <title>Draft genome sequence of Bacillus azotoformans MEV2011, a (co-) denitrifying strain unable to grow in the presence of oxygen.</title>
        <authorList>
            <person name="Nielsen M."/>
            <person name="Schreiber L."/>
            <person name="Finster K."/>
            <person name="Schramm A."/>
        </authorList>
    </citation>
    <scope>NUCLEOTIDE SEQUENCE [LARGE SCALE GENOMIC DNA]</scope>
    <source>
        <strain evidence="13 14">MEV2011</strain>
    </source>
</reference>
<evidence type="ECO:0000256" key="11">
    <source>
        <dbReference type="ARBA" id="ARBA00023225"/>
    </source>
</evidence>
<feature type="transmembrane region" description="Helical" evidence="12">
    <location>
        <begin position="98"/>
        <end position="125"/>
    </location>
</feature>
<organism evidence="13 14">
    <name type="scientific">Schinkia azotoformans MEV2011</name>
    <dbReference type="NCBI Taxonomy" id="1348973"/>
    <lineage>
        <taxon>Bacteria</taxon>
        <taxon>Bacillati</taxon>
        <taxon>Bacillota</taxon>
        <taxon>Bacilli</taxon>
        <taxon>Bacillales</taxon>
        <taxon>Bacillaceae</taxon>
        <taxon>Calidifontibacillus/Schinkia group</taxon>
        <taxon>Schinkia</taxon>
    </lineage>
</organism>
<dbReference type="EMBL" id="JJRY01000002">
    <property type="protein sequence ID" value="KEF39893.1"/>
    <property type="molecule type" value="Genomic_DNA"/>
</dbReference>
<dbReference type="AlphaFoldDB" id="A0A072NSM4"/>
<dbReference type="SUPFAM" id="SSF160544">
    <property type="entry name" value="EscU C-terminal domain-like"/>
    <property type="match status" value="1"/>
</dbReference>
<dbReference type="InterPro" id="IPR006135">
    <property type="entry name" value="T3SS_substrate_exporter"/>
</dbReference>
<dbReference type="RefSeq" id="WP_003332556.1">
    <property type="nucleotide sequence ID" value="NZ_JJRY01000002.1"/>
</dbReference>
<dbReference type="PANTHER" id="PTHR30531">
    <property type="entry name" value="FLAGELLAR BIOSYNTHETIC PROTEIN FLHB"/>
    <property type="match status" value="1"/>
</dbReference>
<dbReference type="PATRIC" id="fig|1348973.3.peg.891"/>
<comment type="function">
    <text evidence="12">Required for formation of the rod structure in the basal body of the flagellar apparatus. Together with FliI and FliH, may constitute the export apparatus of flagellin.</text>
</comment>
<comment type="subcellular location">
    <subcellularLocation>
        <location evidence="1">Cell membrane</location>
        <topology evidence="1">Multi-pass membrane protein</topology>
    </subcellularLocation>
</comment>
<dbReference type="Proteomes" id="UP000027936">
    <property type="component" value="Unassembled WGS sequence"/>
</dbReference>
<keyword evidence="13" id="KW-0282">Flagellum</keyword>
<protein>
    <recommendedName>
        <fullName evidence="3 12">Flagellar biosynthetic protein FlhB</fullName>
    </recommendedName>
</protein>
<dbReference type="PANTHER" id="PTHR30531:SF12">
    <property type="entry name" value="FLAGELLAR BIOSYNTHETIC PROTEIN FLHB"/>
    <property type="match status" value="1"/>
</dbReference>
<evidence type="ECO:0000256" key="9">
    <source>
        <dbReference type="ARBA" id="ARBA00022989"/>
    </source>
</evidence>
<dbReference type="InterPro" id="IPR006136">
    <property type="entry name" value="FlhB"/>
</dbReference>
<proteinExistence type="inferred from homology"/>
<keyword evidence="5 12" id="KW-1003">Cell membrane</keyword>
<sequence length="363" mass="41173">MPIHGYVQLDLQFFAGEKTEKATPKKRQDARKKGQVAKSQDVSAALMLFFVFLLFLFFGGSLKEQMLTLVTVSLNEYMLWDITEANIHKLFIDFTLRALYFVAPIMLTVAIIAVASNFMQFGFLFSTEAIQFKLEKINPITGAKRIFSIRAIVELFKSILKISIVGTGAFTVLWLNFDDVLILSQKSVGASLAFIGKVTTQMGLVVSILLIVLSVFDYAYQKFEHEKNLRMSKQDIKDEYKNMEGDPKIKSKIKEKQRQMAMQRMMQEIPNADVVITNPTHYAVVLKYDESKADAPIVVAKGVDYIALKIKQIAKNHDVVTIENRPLARALYAQAEIGDAIPEQFFKAVAEILAYVYRLKRKV</sequence>
<evidence type="ECO:0000256" key="6">
    <source>
        <dbReference type="ARBA" id="ARBA00022692"/>
    </source>
</evidence>
<feature type="transmembrane region" description="Helical" evidence="12">
    <location>
        <begin position="159"/>
        <end position="177"/>
    </location>
</feature>
<keyword evidence="9 12" id="KW-1133">Transmembrane helix</keyword>
<evidence type="ECO:0000256" key="2">
    <source>
        <dbReference type="ARBA" id="ARBA00010690"/>
    </source>
</evidence>
<keyword evidence="6 12" id="KW-0812">Transmembrane</keyword>
<dbReference type="PRINTS" id="PR00950">
    <property type="entry name" value="TYPE3IMSPROT"/>
</dbReference>
<dbReference type="GO" id="GO:0005886">
    <property type="term" value="C:plasma membrane"/>
    <property type="evidence" value="ECO:0007669"/>
    <property type="project" value="UniProtKB-SubCell"/>
</dbReference>
<keyword evidence="13" id="KW-0969">Cilium</keyword>
<dbReference type="FunFam" id="3.40.1690.10:FF:000001">
    <property type="entry name" value="Flagellar biosynthetic protein FlhB"/>
    <property type="match status" value="1"/>
</dbReference>
<dbReference type="Gene3D" id="3.40.1690.10">
    <property type="entry name" value="secretion proteins EscU"/>
    <property type="match status" value="1"/>
</dbReference>
<dbReference type="Gene3D" id="6.10.250.2080">
    <property type="match status" value="1"/>
</dbReference>
<name>A0A072NSM4_SCHAZ</name>
<keyword evidence="8 12" id="KW-0653">Protein transport</keyword>
<evidence type="ECO:0000256" key="7">
    <source>
        <dbReference type="ARBA" id="ARBA00022795"/>
    </source>
</evidence>
<dbReference type="InterPro" id="IPR029025">
    <property type="entry name" value="T3SS_substrate_exporter_C"/>
</dbReference>
<keyword evidence="10 12" id="KW-0472">Membrane</keyword>
<evidence type="ECO:0000256" key="10">
    <source>
        <dbReference type="ARBA" id="ARBA00023136"/>
    </source>
</evidence>
<keyword evidence="11 12" id="KW-1006">Bacterial flagellum protein export</keyword>
<accession>A0A072NSM4</accession>
<dbReference type="Pfam" id="PF01312">
    <property type="entry name" value="Bac_export_2"/>
    <property type="match status" value="1"/>
</dbReference>
<dbReference type="NCBIfam" id="TIGR00328">
    <property type="entry name" value="flhB"/>
    <property type="match status" value="1"/>
</dbReference>
<evidence type="ECO:0000256" key="5">
    <source>
        <dbReference type="ARBA" id="ARBA00022475"/>
    </source>
</evidence>
<dbReference type="GO" id="GO:0044780">
    <property type="term" value="P:bacterial-type flagellum assembly"/>
    <property type="evidence" value="ECO:0007669"/>
    <property type="project" value="InterPro"/>
</dbReference>
<evidence type="ECO:0000256" key="1">
    <source>
        <dbReference type="ARBA" id="ARBA00004651"/>
    </source>
</evidence>
<feature type="transmembrane region" description="Helical" evidence="12">
    <location>
        <begin position="202"/>
        <end position="220"/>
    </location>
</feature>
<evidence type="ECO:0000256" key="3">
    <source>
        <dbReference type="ARBA" id="ARBA00021622"/>
    </source>
</evidence>
<comment type="caution">
    <text evidence="13">The sequence shown here is derived from an EMBL/GenBank/DDBJ whole genome shotgun (WGS) entry which is preliminary data.</text>
</comment>
<evidence type="ECO:0000256" key="8">
    <source>
        <dbReference type="ARBA" id="ARBA00022927"/>
    </source>
</evidence>
<dbReference type="GeneID" id="89470028"/>
<evidence type="ECO:0000256" key="12">
    <source>
        <dbReference type="RuleBase" id="RU364091"/>
    </source>
</evidence>
<evidence type="ECO:0000256" key="4">
    <source>
        <dbReference type="ARBA" id="ARBA00022448"/>
    </source>
</evidence>
<keyword evidence="7 12" id="KW-1005">Bacterial flagellum biogenesis</keyword>
<dbReference type="GO" id="GO:0009306">
    <property type="term" value="P:protein secretion"/>
    <property type="evidence" value="ECO:0007669"/>
    <property type="project" value="InterPro"/>
</dbReference>